<gene>
    <name evidence="2" type="ORF">MBO_06988</name>
</gene>
<reference evidence="2 3" key="1">
    <citation type="journal article" date="2014" name="Genome Announc.">
        <title>Draft Genome Sequence of Moraxella bovoculi Strain 237T (ATCC BAA-1259T) Isolated from a Calf with Infectious Bovine Keratoconjunctivitis.</title>
        <authorList>
            <person name="Calcutt M.J."/>
            <person name="Foecking M.F."/>
            <person name="Martin N.T."/>
            <person name="Mhlanga-Mutangadura T."/>
            <person name="Reilly T.J."/>
        </authorList>
    </citation>
    <scope>NUCLEOTIDE SEQUENCE [LARGE SCALE GENOMIC DNA]</scope>
    <source>
        <strain evidence="2 3">237</strain>
    </source>
</reference>
<dbReference type="OrthoDB" id="6650372at2"/>
<dbReference type="EMBL" id="AOMT01000026">
    <property type="protein sequence ID" value="KDN24693.1"/>
    <property type="molecule type" value="Genomic_DNA"/>
</dbReference>
<evidence type="ECO:0000313" key="2">
    <source>
        <dbReference type="EMBL" id="KDN24693.1"/>
    </source>
</evidence>
<dbReference type="AlphaFoldDB" id="A0A066UKI6"/>
<accession>A0A066UKI6</accession>
<protein>
    <submittedName>
        <fullName evidence="2">Uncharacterized protein</fullName>
    </submittedName>
</protein>
<feature type="signal peptide" evidence="1">
    <location>
        <begin position="1"/>
        <end position="20"/>
    </location>
</feature>
<dbReference type="Proteomes" id="UP000035860">
    <property type="component" value="Unassembled WGS sequence"/>
</dbReference>
<evidence type="ECO:0000256" key="1">
    <source>
        <dbReference type="SAM" id="SignalP"/>
    </source>
</evidence>
<proteinExistence type="predicted"/>
<comment type="caution">
    <text evidence="2">The sequence shown here is derived from an EMBL/GenBank/DDBJ whole genome shotgun (WGS) entry which is preliminary data.</text>
</comment>
<keyword evidence="1" id="KW-0732">Signal</keyword>
<feature type="chain" id="PRO_5001631078" evidence="1">
    <location>
        <begin position="21"/>
        <end position="119"/>
    </location>
</feature>
<organism evidence="2 3">
    <name type="scientific">Moraxella bovoculi 237</name>
    <dbReference type="NCBI Taxonomy" id="743974"/>
    <lineage>
        <taxon>Bacteria</taxon>
        <taxon>Pseudomonadati</taxon>
        <taxon>Pseudomonadota</taxon>
        <taxon>Gammaproteobacteria</taxon>
        <taxon>Moraxellales</taxon>
        <taxon>Moraxellaceae</taxon>
        <taxon>Moraxella</taxon>
    </lineage>
</organism>
<evidence type="ECO:0000313" key="3">
    <source>
        <dbReference type="Proteomes" id="UP000035860"/>
    </source>
</evidence>
<name>A0A066UKI6_9GAMM</name>
<dbReference type="RefSeq" id="WP_036366078.1">
    <property type="nucleotide sequence ID" value="NZ_AOMT01000026.1"/>
</dbReference>
<keyword evidence="3" id="KW-1185">Reference proteome</keyword>
<sequence>MKLKSVFGSLLFSFCFIANAGATEPKSVEICVKSRSEYQWNKARLEGAILTTGDYVNNYGGFKFLPDGNFIVFDFGTENDPDPQFLKLTGAFTESYQETEGMLGDRWLIAKKASNKICQ</sequence>